<comment type="caution">
    <text evidence="2">The sequence shown here is derived from an EMBL/GenBank/DDBJ whole genome shotgun (WGS) entry which is preliminary data.</text>
</comment>
<dbReference type="Proteomes" id="UP000188532">
    <property type="component" value="Unassembled WGS sequence"/>
</dbReference>
<feature type="region of interest" description="Disordered" evidence="1">
    <location>
        <begin position="1"/>
        <end position="99"/>
    </location>
</feature>
<proteinExistence type="predicted"/>
<organism evidence="2 3">
    <name type="scientific">Mycobacterium kansasii</name>
    <dbReference type="NCBI Taxonomy" id="1768"/>
    <lineage>
        <taxon>Bacteria</taxon>
        <taxon>Bacillati</taxon>
        <taxon>Actinomycetota</taxon>
        <taxon>Actinomycetes</taxon>
        <taxon>Mycobacteriales</taxon>
        <taxon>Mycobacteriaceae</taxon>
        <taxon>Mycobacterium</taxon>
    </lineage>
</organism>
<protein>
    <recommendedName>
        <fullName evidence="4">von Willebrand factor type A domain protein</fullName>
    </recommendedName>
</protein>
<evidence type="ECO:0008006" key="4">
    <source>
        <dbReference type="Google" id="ProtNLM"/>
    </source>
</evidence>
<evidence type="ECO:0000313" key="3">
    <source>
        <dbReference type="Proteomes" id="UP000188532"/>
    </source>
</evidence>
<dbReference type="EMBL" id="MVBN01000002">
    <property type="protein sequence ID" value="OOK79885.1"/>
    <property type="molecule type" value="Genomic_DNA"/>
</dbReference>
<dbReference type="STRING" id="1768.B1T50_07795"/>
<reference evidence="2 3" key="1">
    <citation type="submission" date="2017-02" db="EMBL/GenBank/DDBJ databases">
        <title>Complete genome sequences of Mycobacterium kansasii strains isolated from rhesus macaques.</title>
        <authorList>
            <person name="Panda A."/>
            <person name="Nagaraj S."/>
            <person name="Zhao X."/>
            <person name="Tettelin H."/>
            <person name="Detolla L.J."/>
        </authorList>
    </citation>
    <scope>NUCLEOTIDE SEQUENCE [LARGE SCALE GENOMIC DNA]</scope>
    <source>
        <strain evidence="2 3">11-3469</strain>
    </source>
</reference>
<dbReference type="AlphaFoldDB" id="A0A1V3XL06"/>
<evidence type="ECO:0000256" key="1">
    <source>
        <dbReference type="SAM" id="MobiDB-lite"/>
    </source>
</evidence>
<accession>A0A1V3XL06</accession>
<feature type="compositionally biased region" description="Basic residues" evidence="1">
    <location>
        <begin position="7"/>
        <end position="19"/>
    </location>
</feature>
<sequence length="429" mass="46585">MRMVAKPARRWPPRRRSRRPTGGCRRLLHPDRRRRSPRPVAAPHAAPGAPARGQRSAGADAPPSAAAQGSGPRQECCRRHRPDCSTNAPPAQRESRVGHLSRVGCPPSLLSAELVHGARNTGGYRRRLVSGWPEPLRITALPGRLGLGPDWFRRQLHGEDIDLDAAVEARVDAVAGSLPTDAIYLDRLRRRRDLAVLLLLDISGSVAEPGATGKTVHEQQRAVAAALAVAFRDLGDRLALYAFHSQGRASVQLVPVMRFDDPLDAPRCEGSAAWCPGRIRGSVPRSGTVRPCWNPVAARRGGYWSWCPTGWPTTTATNAPTGRRTPVVRWPKPAAVAPVVSAWQSGRAPIPRNCSGSSAARRWPPSRNRSSCRGWPGRCSARPCARPKSAGPSIVEPNICSALRCGHARHRQRRDDTRGCPPLLRLGGQ</sequence>
<name>A0A1V3XL06_MYCKA</name>
<gene>
    <name evidence="2" type="ORF">BZL29_2499</name>
</gene>
<evidence type="ECO:0000313" key="2">
    <source>
        <dbReference type="EMBL" id="OOK79885.1"/>
    </source>
</evidence>
<feature type="compositionally biased region" description="Low complexity" evidence="1">
    <location>
        <begin position="38"/>
        <end position="72"/>
    </location>
</feature>